<dbReference type="FunFam" id="3.40.50.1100:FF:000037">
    <property type="entry name" value="Bifunctional D-cysteine desulfhydrase/1-aminocyclopropane-1-carboxylate deaminase, mitochondrial"/>
    <property type="match status" value="1"/>
</dbReference>
<feature type="modified residue" description="N6-(pyridoxal phosphate)lysine" evidence="5">
    <location>
        <position position="45"/>
    </location>
</feature>
<dbReference type="NCBIfam" id="TIGR01275">
    <property type="entry name" value="ACC_deam_rel"/>
    <property type="match status" value="1"/>
</dbReference>
<dbReference type="OMA" id="PRDTEVW"/>
<evidence type="ECO:0000313" key="8">
    <source>
        <dbReference type="Proteomes" id="UP000655225"/>
    </source>
</evidence>
<evidence type="ECO:0000256" key="2">
    <source>
        <dbReference type="ARBA" id="ARBA00008639"/>
    </source>
</evidence>
<comment type="cofactor">
    <cofactor evidence="1">
        <name>pyridoxal 5'-phosphate</name>
        <dbReference type="ChEBI" id="CHEBI:597326"/>
    </cofactor>
</comment>
<comment type="similarity">
    <text evidence="2">Belongs to the ACC deaminase/D-cysteine desulfhydrase family.</text>
</comment>
<feature type="domain" description="Tryptophan synthase beta chain-like PALP" evidence="6">
    <location>
        <begin position="12"/>
        <end position="316"/>
    </location>
</feature>
<organism evidence="7 8">
    <name type="scientific">Tetracentron sinense</name>
    <name type="common">Spur-leaf</name>
    <dbReference type="NCBI Taxonomy" id="13715"/>
    <lineage>
        <taxon>Eukaryota</taxon>
        <taxon>Viridiplantae</taxon>
        <taxon>Streptophyta</taxon>
        <taxon>Embryophyta</taxon>
        <taxon>Tracheophyta</taxon>
        <taxon>Spermatophyta</taxon>
        <taxon>Magnoliopsida</taxon>
        <taxon>Trochodendrales</taxon>
        <taxon>Trochodendraceae</taxon>
        <taxon>Tetracentron</taxon>
    </lineage>
</organism>
<evidence type="ECO:0000256" key="1">
    <source>
        <dbReference type="ARBA" id="ARBA00001933"/>
    </source>
</evidence>
<feature type="active site" description="Nucleophile" evidence="4">
    <location>
        <position position="72"/>
    </location>
</feature>
<dbReference type="GO" id="GO:0019148">
    <property type="term" value="F:D-cysteine desulfhydrase activity"/>
    <property type="evidence" value="ECO:0007669"/>
    <property type="project" value="TreeGrafter"/>
</dbReference>
<evidence type="ECO:0000256" key="3">
    <source>
        <dbReference type="ARBA" id="ARBA00022898"/>
    </source>
</evidence>
<comment type="caution">
    <text evidence="7">The sequence shown here is derived from an EMBL/GenBank/DDBJ whole genome shotgun (WGS) entry which is preliminary data.</text>
</comment>
<protein>
    <recommendedName>
        <fullName evidence="6">Tryptophan synthase beta chain-like PALP domain-containing protein</fullName>
    </recommendedName>
</protein>
<dbReference type="InterPro" id="IPR036052">
    <property type="entry name" value="TrpB-like_PALP_sf"/>
</dbReference>
<dbReference type="OrthoDB" id="10266364at2759"/>
<dbReference type="InterPro" id="IPR001926">
    <property type="entry name" value="TrpB-like_PALP"/>
</dbReference>
<dbReference type="InterPro" id="IPR005966">
    <property type="entry name" value="D-Cys_desShydrase"/>
</dbReference>
<dbReference type="PIRSF" id="PIRSF006278">
    <property type="entry name" value="ACCD_DCysDesulf"/>
    <property type="match status" value="1"/>
</dbReference>
<keyword evidence="8" id="KW-1185">Reference proteome</keyword>
<accession>A0A835D3V9</accession>
<dbReference type="EMBL" id="JABCRI010000018">
    <property type="protein sequence ID" value="KAF8389643.1"/>
    <property type="molecule type" value="Genomic_DNA"/>
</dbReference>
<gene>
    <name evidence="7" type="ORF">HHK36_024162</name>
</gene>
<proteinExistence type="inferred from homology"/>
<dbReference type="Proteomes" id="UP000655225">
    <property type="component" value="Unassembled WGS sequence"/>
</dbReference>
<reference evidence="7 8" key="1">
    <citation type="submission" date="2020-04" db="EMBL/GenBank/DDBJ databases">
        <title>Plant Genome Project.</title>
        <authorList>
            <person name="Zhang R.-G."/>
        </authorList>
    </citation>
    <scope>NUCLEOTIDE SEQUENCE [LARGE SCALE GENOMIC DNA]</scope>
    <source>
        <strain evidence="7">YNK0</strain>
        <tissue evidence="7">Leaf</tissue>
    </source>
</reference>
<keyword evidence="3 5" id="KW-0663">Pyridoxal phosphate</keyword>
<evidence type="ECO:0000259" key="6">
    <source>
        <dbReference type="Pfam" id="PF00291"/>
    </source>
</evidence>
<dbReference type="FunFam" id="3.40.50.1100:FF:000140">
    <property type="entry name" value="Bifunctional D-cysteine desulfhydrase/1-aminocyclopropane-1-carboxylate deaminase mitochondrial"/>
    <property type="match status" value="1"/>
</dbReference>
<dbReference type="Pfam" id="PF00291">
    <property type="entry name" value="PALP"/>
    <property type="match status" value="1"/>
</dbReference>
<evidence type="ECO:0000256" key="5">
    <source>
        <dbReference type="PIRSR" id="PIRSR006278-2"/>
    </source>
</evidence>
<dbReference type="PANTHER" id="PTHR43780">
    <property type="entry name" value="1-AMINOCYCLOPROPANE-1-CARBOXYLATE DEAMINASE-RELATED"/>
    <property type="match status" value="1"/>
</dbReference>
<dbReference type="Gene3D" id="3.40.50.1100">
    <property type="match status" value="2"/>
</dbReference>
<sequence length="354" mass="39373">MKQPRTINKRLPTPIHKWNLPGLPANTEVYIKRDDLSGVQLSGNKVRKLEFLLADAVSVGADCVITIGSIQSNHCRSTAVAAKYLNLDCFLILCTSELQVEKDPGLSGNLLIERLVGAHIELASWEEFEKFGSWTLLNSLKERLVKDGRRPYIVPVGGSNSLGTWGYIEAVQEIEQQLQQGEFGEMAFDDIVTACGSSGTIVGLSLGSRLSTLKAKVHAFSVGEDPENYYAFAQGLLDEFQAGLKSRDLFQIQDSKGLGYAINTTEELEFIKEVAEATGVILDPVYSGKAAYGFWKDMEKYPTKWEGRKVLFIHTGGIFGLYDKATKQMSDMVGRWQRLKINYSIPHKDASSYW</sequence>
<dbReference type="InterPro" id="IPR027278">
    <property type="entry name" value="ACCD_DCysDesulf"/>
</dbReference>
<dbReference type="AlphaFoldDB" id="A0A835D3V9"/>
<name>A0A835D3V9_TETSI</name>
<dbReference type="SUPFAM" id="SSF53686">
    <property type="entry name" value="Tryptophan synthase beta subunit-like PLP-dependent enzymes"/>
    <property type="match status" value="1"/>
</dbReference>
<evidence type="ECO:0000256" key="4">
    <source>
        <dbReference type="PIRSR" id="PIRSR006278-1"/>
    </source>
</evidence>
<evidence type="ECO:0000313" key="7">
    <source>
        <dbReference type="EMBL" id="KAF8389643.1"/>
    </source>
</evidence>
<dbReference type="PANTHER" id="PTHR43780:SF2">
    <property type="entry name" value="1-AMINOCYCLOPROPANE-1-CARBOXYLATE DEAMINASE-RELATED"/>
    <property type="match status" value="1"/>
</dbReference>